<gene>
    <name evidence="1" type="ORF">Pmani_021597</name>
</gene>
<name>A0AAE1U553_9EUCA</name>
<dbReference type="Proteomes" id="UP001292094">
    <property type="component" value="Unassembled WGS sequence"/>
</dbReference>
<organism evidence="1 2">
    <name type="scientific">Petrolisthes manimaculis</name>
    <dbReference type="NCBI Taxonomy" id="1843537"/>
    <lineage>
        <taxon>Eukaryota</taxon>
        <taxon>Metazoa</taxon>
        <taxon>Ecdysozoa</taxon>
        <taxon>Arthropoda</taxon>
        <taxon>Crustacea</taxon>
        <taxon>Multicrustacea</taxon>
        <taxon>Malacostraca</taxon>
        <taxon>Eumalacostraca</taxon>
        <taxon>Eucarida</taxon>
        <taxon>Decapoda</taxon>
        <taxon>Pleocyemata</taxon>
        <taxon>Anomura</taxon>
        <taxon>Galatheoidea</taxon>
        <taxon>Porcellanidae</taxon>
        <taxon>Petrolisthes</taxon>
    </lineage>
</organism>
<comment type="caution">
    <text evidence="1">The sequence shown here is derived from an EMBL/GenBank/DDBJ whole genome shotgun (WGS) entry which is preliminary data.</text>
</comment>
<dbReference type="AlphaFoldDB" id="A0AAE1U553"/>
<evidence type="ECO:0000313" key="2">
    <source>
        <dbReference type="Proteomes" id="UP001292094"/>
    </source>
</evidence>
<evidence type="ECO:0000313" key="1">
    <source>
        <dbReference type="EMBL" id="KAK4306590.1"/>
    </source>
</evidence>
<protein>
    <submittedName>
        <fullName evidence="1">Uncharacterized protein</fullName>
    </submittedName>
</protein>
<sequence>MLGPGPARSRSSKKPVCVRVKSLLQEAGVCVKSLLPSSVDITFGASFLYYRTALCFARTLMCVAGDVTPDDIPQQRCSRTFEDRCNGPKPYIHADVPALPAVTSELKSEIPNKKSTF</sequence>
<accession>A0AAE1U553</accession>
<dbReference type="EMBL" id="JAWZYT010002110">
    <property type="protein sequence ID" value="KAK4306590.1"/>
    <property type="molecule type" value="Genomic_DNA"/>
</dbReference>
<keyword evidence="2" id="KW-1185">Reference proteome</keyword>
<proteinExistence type="predicted"/>
<reference evidence="1" key="1">
    <citation type="submission" date="2023-11" db="EMBL/GenBank/DDBJ databases">
        <title>Genome assemblies of two species of porcelain crab, Petrolisthes cinctipes and Petrolisthes manimaculis (Anomura: Porcellanidae).</title>
        <authorList>
            <person name="Angst P."/>
        </authorList>
    </citation>
    <scope>NUCLEOTIDE SEQUENCE</scope>
    <source>
        <strain evidence="1">PB745_02</strain>
        <tissue evidence="1">Gill</tissue>
    </source>
</reference>